<reference evidence="1 2" key="1">
    <citation type="submission" date="2020-08" db="EMBL/GenBank/DDBJ databases">
        <title>Genomic Encyclopedia of Type Strains, Phase IV (KMG-IV): sequencing the most valuable type-strain genomes for metagenomic binning, comparative biology and taxonomic classification.</title>
        <authorList>
            <person name="Goeker M."/>
        </authorList>
    </citation>
    <scope>NUCLEOTIDE SEQUENCE [LARGE SCALE GENOMIC DNA]</scope>
    <source>
        <strain evidence="1 2">DSM 22548</strain>
    </source>
</reference>
<organism evidence="1 2">
    <name type="scientific">Alloprevotella rava</name>
    <dbReference type="NCBI Taxonomy" id="671218"/>
    <lineage>
        <taxon>Bacteria</taxon>
        <taxon>Pseudomonadati</taxon>
        <taxon>Bacteroidota</taxon>
        <taxon>Bacteroidia</taxon>
        <taxon>Bacteroidales</taxon>
        <taxon>Prevotellaceae</taxon>
        <taxon>Alloprevotella</taxon>
    </lineage>
</organism>
<comment type="caution">
    <text evidence="1">The sequence shown here is derived from an EMBL/GenBank/DDBJ whole genome shotgun (WGS) entry which is preliminary data.</text>
</comment>
<evidence type="ECO:0000313" key="1">
    <source>
        <dbReference type="EMBL" id="MBB3703194.1"/>
    </source>
</evidence>
<accession>A0A7W5YEB6</accession>
<dbReference type="EMBL" id="JACICA010000008">
    <property type="protein sequence ID" value="MBB3703194.1"/>
    <property type="molecule type" value="Genomic_DNA"/>
</dbReference>
<evidence type="ECO:0000313" key="2">
    <source>
        <dbReference type="Proteomes" id="UP000541425"/>
    </source>
</evidence>
<dbReference type="Proteomes" id="UP000541425">
    <property type="component" value="Unassembled WGS sequence"/>
</dbReference>
<gene>
    <name evidence="1" type="ORF">FHS60_001672</name>
</gene>
<dbReference type="AlphaFoldDB" id="A0A7W5YEB6"/>
<protein>
    <submittedName>
        <fullName evidence="1">Uncharacterized protein</fullName>
    </submittedName>
</protein>
<name>A0A7W5YEB6_9BACT</name>
<sequence>MILIVAISILLLGVRLLLGKQFVHTHIEGNKAMNDQGITCYRDMEKKERSHNRFAVSEKSK</sequence>
<proteinExistence type="predicted"/>